<dbReference type="Proteomes" id="UP000789390">
    <property type="component" value="Unassembled WGS sequence"/>
</dbReference>
<dbReference type="PANTHER" id="PTHR13267">
    <property type="entry name" value="ZINC FINGER PROTEIN 277"/>
    <property type="match status" value="1"/>
</dbReference>
<keyword evidence="8" id="KW-1185">Reference proteome</keyword>
<comment type="caution">
    <text evidence="7">The sequence shown here is derived from an EMBL/GenBank/DDBJ whole genome shotgun (WGS) entry which is preliminary data.</text>
</comment>
<comment type="similarity">
    <text evidence="4">Belongs to the ZNF277 family.</text>
</comment>
<reference evidence="7" key="1">
    <citation type="submission" date="2021-11" db="EMBL/GenBank/DDBJ databases">
        <authorList>
            <person name="Schell T."/>
        </authorList>
    </citation>
    <scope>NUCLEOTIDE SEQUENCE</scope>
    <source>
        <strain evidence="7">M5</strain>
    </source>
</reference>
<dbReference type="OrthoDB" id="278606at2759"/>
<dbReference type="PANTHER" id="PTHR13267:SF3">
    <property type="entry name" value="ZINC FINGER PROTEIN 277"/>
    <property type="match status" value="1"/>
</dbReference>
<dbReference type="AlphaFoldDB" id="A0A8J2WKD6"/>
<evidence type="ECO:0000256" key="4">
    <source>
        <dbReference type="ARBA" id="ARBA00034119"/>
    </source>
</evidence>
<proteinExistence type="inferred from homology"/>
<dbReference type="InterPro" id="IPR013087">
    <property type="entry name" value="Znf_C2H2_type"/>
</dbReference>
<evidence type="ECO:0000259" key="6">
    <source>
        <dbReference type="PROSITE" id="PS50157"/>
    </source>
</evidence>
<dbReference type="GO" id="GO:0008270">
    <property type="term" value="F:zinc ion binding"/>
    <property type="evidence" value="ECO:0007669"/>
    <property type="project" value="UniProtKB-KW"/>
</dbReference>
<sequence>MNPILEPLTFPDRQVQEESVVSTECECLFCSEVFDLKTSNDQILAHFLLSHKLVVADVKEIVDFKRYVDYWRPKFRECDPKSYCFVMEAENEKGEKEEYFMLAHELPEDQNLREKLQKEKLNLVLKQQQKERKDEEFSHCCLFCRKIFTGNRKLLFDHMNFDHNFSVGLPDNIVFVEEFLNLLDEKLAQNICLYCEKIFKDRTVLKEHMRKKIHKKINPLNKEYDKFYLVNYLEPGKSWKEIMDEFDEYCQNEDWSDWFEPETEAICLFCDFQSSAPDILSQHIASHNNFDFLGLKKSFSIYQQIKIVNYVRRQVHEKKCILCDEQFECRDELREHMQQLSHFKLPDQTVWDQSQYYFPTYENDALLCLLEDTIPEDSTETDQVTVIPEDTVINLKVVEEELLKLELIVKK</sequence>
<gene>
    <name evidence="7" type="ORF">DGAL_LOCUS4473</name>
</gene>
<organism evidence="7 8">
    <name type="scientific">Daphnia galeata</name>
    <dbReference type="NCBI Taxonomy" id="27404"/>
    <lineage>
        <taxon>Eukaryota</taxon>
        <taxon>Metazoa</taxon>
        <taxon>Ecdysozoa</taxon>
        <taxon>Arthropoda</taxon>
        <taxon>Crustacea</taxon>
        <taxon>Branchiopoda</taxon>
        <taxon>Diplostraca</taxon>
        <taxon>Cladocera</taxon>
        <taxon>Anomopoda</taxon>
        <taxon>Daphniidae</taxon>
        <taxon>Daphnia</taxon>
    </lineage>
</organism>
<accession>A0A8J2WKD6</accession>
<evidence type="ECO:0000313" key="7">
    <source>
        <dbReference type="EMBL" id="CAH0102095.1"/>
    </source>
</evidence>
<dbReference type="SMART" id="SM00355">
    <property type="entry name" value="ZnF_C2H2"/>
    <property type="match status" value="4"/>
</dbReference>
<dbReference type="EMBL" id="CAKKLH010000073">
    <property type="protein sequence ID" value="CAH0102095.1"/>
    <property type="molecule type" value="Genomic_DNA"/>
</dbReference>
<keyword evidence="1" id="KW-0479">Metal-binding</keyword>
<dbReference type="InterPro" id="IPR040048">
    <property type="entry name" value="ZNF277"/>
</dbReference>
<dbReference type="InterPro" id="IPR041661">
    <property type="entry name" value="ZN622/Rei1/Reh1_Znf-C2H2"/>
</dbReference>
<feature type="domain" description="C2H2-type" evidence="6">
    <location>
        <begin position="190"/>
        <end position="219"/>
    </location>
</feature>
<evidence type="ECO:0000256" key="1">
    <source>
        <dbReference type="ARBA" id="ARBA00022723"/>
    </source>
</evidence>
<evidence type="ECO:0000313" key="8">
    <source>
        <dbReference type="Proteomes" id="UP000789390"/>
    </source>
</evidence>
<dbReference type="PROSITE" id="PS00028">
    <property type="entry name" value="ZINC_FINGER_C2H2_1"/>
    <property type="match status" value="2"/>
</dbReference>
<dbReference type="PROSITE" id="PS50157">
    <property type="entry name" value="ZINC_FINGER_C2H2_2"/>
    <property type="match status" value="1"/>
</dbReference>
<keyword evidence="3" id="KW-0862">Zinc</keyword>
<dbReference type="SUPFAM" id="SSF57667">
    <property type="entry name" value="beta-beta-alpha zinc fingers"/>
    <property type="match status" value="2"/>
</dbReference>
<evidence type="ECO:0000256" key="2">
    <source>
        <dbReference type="ARBA" id="ARBA00022771"/>
    </source>
</evidence>
<keyword evidence="2 5" id="KW-0863">Zinc-finger</keyword>
<evidence type="ECO:0000256" key="3">
    <source>
        <dbReference type="ARBA" id="ARBA00022833"/>
    </source>
</evidence>
<evidence type="ECO:0000256" key="5">
    <source>
        <dbReference type="PROSITE-ProRule" id="PRU00042"/>
    </source>
</evidence>
<dbReference type="Pfam" id="PF12756">
    <property type="entry name" value="zf-C2H2_2"/>
    <property type="match status" value="2"/>
</dbReference>
<protein>
    <recommendedName>
        <fullName evidence="6">C2H2-type domain-containing protein</fullName>
    </recommendedName>
</protein>
<dbReference type="Gene3D" id="3.30.160.60">
    <property type="entry name" value="Classic Zinc Finger"/>
    <property type="match status" value="1"/>
</dbReference>
<dbReference type="InterPro" id="IPR036236">
    <property type="entry name" value="Znf_C2H2_sf"/>
</dbReference>
<name>A0A8J2WKD6_9CRUS</name>